<gene>
    <name evidence="3" type="ORF">B0H17DRAFT_471590</name>
</gene>
<organism evidence="3 4">
    <name type="scientific">Mycena rosella</name>
    <name type="common">Pink bonnet</name>
    <name type="synonym">Agaricus rosellus</name>
    <dbReference type="NCBI Taxonomy" id="1033263"/>
    <lineage>
        <taxon>Eukaryota</taxon>
        <taxon>Fungi</taxon>
        <taxon>Dikarya</taxon>
        <taxon>Basidiomycota</taxon>
        <taxon>Agaricomycotina</taxon>
        <taxon>Agaricomycetes</taxon>
        <taxon>Agaricomycetidae</taxon>
        <taxon>Agaricales</taxon>
        <taxon>Marasmiineae</taxon>
        <taxon>Mycenaceae</taxon>
        <taxon>Mycena</taxon>
    </lineage>
</organism>
<dbReference type="AlphaFoldDB" id="A0AAD7DKW4"/>
<keyword evidence="2" id="KW-0472">Membrane</keyword>
<comment type="caution">
    <text evidence="3">The sequence shown here is derived from an EMBL/GenBank/DDBJ whole genome shotgun (WGS) entry which is preliminary data.</text>
</comment>
<keyword evidence="4" id="KW-1185">Reference proteome</keyword>
<evidence type="ECO:0000256" key="1">
    <source>
        <dbReference type="SAM" id="MobiDB-lite"/>
    </source>
</evidence>
<sequence>MDYHPLGPAAIVFENLFIGFMVIVNLVLLVIFSVSMEASEFLALPLVIEWFTLVVVSLYLLVRESRTRGTPPSLAKAIIMFGTQFLLGLGTNYSVRSFLKAILTYCYSDFPRPDHPRLARLHSLRRLWKSPPPMRRRSRRGRHVVGNDHRSVCRNPTLMWWSFVSSVPRSSRVSETEDQSQPTRDRAR</sequence>
<feature type="region of interest" description="Disordered" evidence="1">
    <location>
        <begin position="169"/>
        <end position="188"/>
    </location>
</feature>
<dbReference type="Proteomes" id="UP001221757">
    <property type="component" value="Unassembled WGS sequence"/>
</dbReference>
<feature type="transmembrane region" description="Helical" evidence="2">
    <location>
        <begin position="74"/>
        <end position="95"/>
    </location>
</feature>
<feature type="transmembrane region" description="Helical" evidence="2">
    <location>
        <begin position="12"/>
        <end position="35"/>
    </location>
</feature>
<proteinExistence type="predicted"/>
<protein>
    <submittedName>
        <fullName evidence="3">Uncharacterized protein</fullName>
    </submittedName>
</protein>
<feature type="transmembrane region" description="Helical" evidence="2">
    <location>
        <begin position="41"/>
        <end position="62"/>
    </location>
</feature>
<accession>A0AAD7DKW4</accession>
<name>A0AAD7DKW4_MYCRO</name>
<evidence type="ECO:0000256" key="2">
    <source>
        <dbReference type="SAM" id="Phobius"/>
    </source>
</evidence>
<reference evidence="3" key="1">
    <citation type="submission" date="2023-03" db="EMBL/GenBank/DDBJ databases">
        <title>Massive genome expansion in bonnet fungi (Mycena s.s.) driven by repeated elements and novel gene families across ecological guilds.</title>
        <authorList>
            <consortium name="Lawrence Berkeley National Laboratory"/>
            <person name="Harder C.B."/>
            <person name="Miyauchi S."/>
            <person name="Viragh M."/>
            <person name="Kuo A."/>
            <person name="Thoen E."/>
            <person name="Andreopoulos B."/>
            <person name="Lu D."/>
            <person name="Skrede I."/>
            <person name="Drula E."/>
            <person name="Henrissat B."/>
            <person name="Morin E."/>
            <person name="Kohler A."/>
            <person name="Barry K."/>
            <person name="LaButti K."/>
            <person name="Morin E."/>
            <person name="Salamov A."/>
            <person name="Lipzen A."/>
            <person name="Mereny Z."/>
            <person name="Hegedus B."/>
            <person name="Baldrian P."/>
            <person name="Stursova M."/>
            <person name="Weitz H."/>
            <person name="Taylor A."/>
            <person name="Grigoriev I.V."/>
            <person name="Nagy L.G."/>
            <person name="Martin F."/>
            <person name="Kauserud H."/>
        </authorList>
    </citation>
    <scope>NUCLEOTIDE SEQUENCE</scope>
    <source>
        <strain evidence="3">CBHHK067</strain>
    </source>
</reference>
<keyword evidence="2" id="KW-1133">Transmembrane helix</keyword>
<evidence type="ECO:0000313" key="4">
    <source>
        <dbReference type="Proteomes" id="UP001221757"/>
    </source>
</evidence>
<evidence type="ECO:0000313" key="3">
    <source>
        <dbReference type="EMBL" id="KAJ7694124.1"/>
    </source>
</evidence>
<dbReference type="EMBL" id="JARKIE010000043">
    <property type="protein sequence ID" value="KAJ7694124.1"/>
    <property type="molecule type" value="Genomic_DNA"/>
</dbReference>
<keyword evidence="2" id="KW-0812">Transmembrane</keyword>